<dbReference type="InterPro" id="IPR023187">
    <property type="entry name" value="Tscrpt_reg_MarR-type_CS"/>
</dbReference>
<dbReference type="GO" id="GO:0003700">
    <property type="term" value="F:DNA-binding transcription factor activity"/>
    <property type="evidence" value="ECO:0007669"/>
    <property type="project" value="InterPro"/>
</dbReference>
<evidence type="ECO:0000256" key="2">
    <source>
        <dbReference type="ARBA" id="ARBA00023125"/>
    </source>
</evidence>
<dbReference type="InterPro" id="IPR036390">
    <property type="entry name" value="WH_DNA-bd_sf"/>
</dbReference>
<dbReference type="AlphaFoldDB" id="A0AAF0BGK4"/>
<dbReference type="PANTHER" id="PTHR33164">
    <property type="entry name" value="TRANSCRIPTIONAL REGULATOR, MARR FAMILY"/>
    <property type="match status" value="1"/>
</dbReference>
<feature type="domain" description="HTH marR-type" evidence="4">
    <location>
        <begin position="15"/>
        <end position="150"/>
    </location>
</feature>
<dbReference type="PROSITE" id="PS01117">
    <property type="entry name" value="HTH_MARR_1"/>
    <property type="match status" value="1"/>
</dbReference>
<evidence type="ECO:0000313" key="6">
    <source>
        <dbReference type="Proteomes" id="UP001217500"/>
    </source>
</evidence>
<evidence type="ECO:0000256" key="3">
    <source>
        <dbReference type="ARBA" id="ARBA00023163"/>
    </source>
</evidence>
<evidence type="ECO:0000313" key="5">
    <source>
        <dbReference type="EMBL" id="WCL53593.1"/>
    </source>
</evidence>
<dbReference type="RefSeq" id="WP_289503105.1">
    <property type="nucleotide sequence ID" value="NZ_CP116805.1"/>
</dbReference>
<dbReference type="PANTHER" id="PTHR33164:SF44">
    <property type="entry name" value="TRANSCRIPTIONAL REGULATORY PROTEIN"/>
    <property type="match status" value="1"/>
</dbReference>
<dbReference type="GO" id="GO:0006950">
    <property type="term" value="P:response to stress"/>
    <property type="evidence" value="ECO:0007669"/>
    <property type="project" value="TreeGrafter"/>
</dbReference>
<protein>
    <submittedName>
        <fullName evidence="5">MarR family transcriptional regulator</fullName>
    </submittedName>
</protein>
<keyword evidence="3" id="KW-0804">Transcription</keyword>
<dbReference type="GO" id="GO:0003677">
    <property type="term" value="F:DNA binding"/>
    <property type="evidence" value="ECO:0007669"/>
    <property type="project" value="UniProtKB-KW"/>
</dbReference>
<sequence length="163" mass="18965">MTPRKIPQSNLYLREEELRRGIELLYFAYRDFTRDPDEILAKSRFGRAHHRVLYFVGRSPGITVSGLLSILRITKQSLSRVLGELVEQGFVRQETGTEDRRQRLLYLTDKGEAFERQLFASQRDRVARAYKIAGPEAVAGFWEVLLNIVDDDERDAVLKHIEK</sequence>
<keyword evidence="6" id="KW-1185">Reference proteome</keyword>
<dbReference type="SUPFAM" id="SSF46785">
    <property type="entry name" value="Winged helix' DNA-binding domain"/>
    <property type="match status" value="1"/>
</dbReference>
<dbReference type="Proteomes" id="UP001217500">
    <property type="component" value="Chromosome"/>
</dbReference>
<dbReference type="InterPro" id="IPR039422">
    <property type="entry name" value="MarR/SlyA-like"/>
</dbReference>
<dbReference type="Pfam" id="PF12802">
    <property type="entry name" value="MarR_2"/>
    <property type="match status" value="1"/>
</dbReference>
<reference evidence="5" key="1">
    <citation type="submission" date="2023-01" db="EMBL/GenBank/DDBJ databases">
        <title>The genome sequence of Kordiimonadaceae bacterium 6D33.</title>
        <authorList>
            <person name="Liu Y."/>
        </authorList>
    </citation>
    <scope>NUCLEOTIDE SEQUENCE</scope>
    <source>
        <strain evidence="5">6D33</strain>
    </source>
</reference>
<evidence type="ECO:0000259" key="4">
    <source>
        <dbReference type="PROSITE" id="PS50995"/>
    </source>
</evidence>
<dbReference type="InterPro" id="IPR036388">
    <property type="entry name" value="WH-like_DNA-bd_sf"/>
</dbReference>
<dbReference type="SMART" id="SM00347">
    <property type="entry name" value="HTH_MARR"/>
    <property type="match status" value="1"/>
</dbReference>
<dbReference type="EMBL" id="CP116805">
    <property type="protein sequence ID" value="WCL53593.1"/>
    <property type="molecule type" value="Genomic_DNA"/>
</dbReference>
<proteinExistence type="predicted"/>
<organism evidence="5 6">
    <name type="scientific">Gimibacter soli</name>
    <dbReference type="NCBI Taxonomy" id="3024400"/>
    <lineage>
        <taxon>Bacteria</taxon>
        <taxon>Pseudomonadati</taxon>
        <taxon>Pseudomonadota</taxon>
        <taxon>Alphaproteobacteria</taxon>
        <taxon>Kordiimonadales</taxon>
        <taxon>Temperatibacteraceae</taxon>
        <taxon>Gimibacter</taxon>
    </lineage>
</organism>
<dbReference type="InterPro" id="IPR000835">
    <property type="entry name" value="HTH_MarR-typ"/>
</dbReference>
<dbReference type="PRINTS" id="PR00598">
    <property type="entry name" value="HTHMARR"/>
</dbReference>
<dbReference type="Gene3D" id="1.10.10.10">
    <property type="entry name" value="Winged helix-like DNA-binding domain superfamily/Winged helix DNA-binding domain"/>
    <property type="match status" value="1"/>
</dbReference>
<evidence type="ECO:0000256" key="1">
    <source>
        <dbReference type="ARBA" id="ARBA00023015"/>
    </source>
</evidence>
<dbReference type="PROSITE" id="PS50995">
    <property type="entry name" value="HTH_MARR_2"/>
    <property type="match status" value="1"/>
</dbReference>
<accession>A0AAF0BGK4</accession>
<name>A0AAF0BGK4_9PROT</name>
<gene>
    <name evidence="5" type="ORF">PH603_13725</name>
</gene>
<keyword evidence="2" id="KW-0238">DNA-binding</keyword>
<keyword evidence="1" id="KW-0805">Transcription regulation</keyword>
<dbReference type="KEGG" id="gso:PH603_13725"/>